<evidence type="ECO:0000313" key="3">
    <source>
        <dbReference type="EMBL" id="KAF3167259.1"/>
    </source>
</evidence>
<feature type="region of interest" description="Disordered" evidence="1">
    <location>
        <begin position="402"/>
        <end position="492"/>
    </location>
</feature>
<accession>A0A6G1MNE0</accession>
<sequence length="492" mass="52627">MHFSTLFNAALVAVVSFSDVTTAHVVFVDAYGNANAHIHGFGLGHHAGTVRKGGAQYPQQRDIAVFNQRPVHTGWWKGYLKNTCGVSILSVTQWYQKYHPAKWNGKGVTAAKRAWYWKQTANAGAYIAIKGNIDWMINSEMGKGTRTDIATGRKGLKNGIPKVTAGGVLNILAWQVNSDGGGQFKCKLDTWANGKAFSVPLKVLKNCHGTAASINFGGVQKTCWFKVAMPANLNCLGSSTTGKHTFKDLCIVRCENSAKNGPFGGCVPVQQVRPKPPPPPKPLVVTVRPPPVTITVKEGNAVTVTKGDVVAVPKTQISTVTRAQVLTVTQGQVITIIVKGVAKPTTCTKKGVITITNESRVTVTQQSTVTVDNKSVVTVTQDSVVTITKAPEIVTTTKEATTTTVLPTADPEDGDANKAEPTSEGTRTLTPEEIEALNGGEEIDPADVEEAKNEKVDDKIKEEAKEAVEDQKAGGKAGEDPPEEEVEEMGYN</sequence>
<name>A0A6G1MNE0_ORBOL</name>
<evidence type="ECO:0000313" key="9">
    <source>
        <dbReference type="Proteomes" id="UP000483672"/>
    </source>
</evidence>
<dbReference type="Proteomes" id="UP000614610">
    <property type="component" value="Unassembled WGS sequence"/>
</dbReference>
<dbReference type="Pfam" id="PF11327">
    <property type="entry name" value="Egh16-like"/>
    <property type="match status" value="1"/>
</dbReference>
<comment type="caution">
    <text evidence="3">The sequence shown here is derived from an EMBL/GenBank/DDBJ whole genome shotgun (WGS) entry which is preliminary data.</text>
</comment>
<feature type="chain" id="PRO_5041090804" evidence="2">
    <location>
        <begin position="24"/>
        <end position="492"/>
    </location>
</feature>
<feature type="compositionally biased region" description="Basic and acidic residues" evidence="1">
    <location>
        <begin position="449"/>
        <end position="479"/>
    </location>
</feature>
<keyword evidence="2" id="KW-0732">Signal</keyword>
<evidence type="ECO:0000313" key="8">
    <source>
        <dbReference type="Proteomes" id="UP000479691"/>
    </source>
</evidence>
<evidence type="ECO:0000313" key="4">
    <source>
        <dbReference type="EMBL" id="KAF3205000.1"/>
    </source>
</evidence>
<evidence type="ECO:0000256" key="1">
    <source>
        <dbReference type="SAM" id="MobiDB-lite"/>
    </source>
</evidence>
<dbReference type="OrthoDB" id="5370207at2759"/>
<dbReference type="Proteomes" id="UP000472727">
    <property type="component" value="Unassembled WGS sequence"/>
</dbReference>
<feature type="compositionally biased region" description="Acidic residues" evidence="1">
    <location>
        <begin position="480"/>
        <end position="492"/>
    </location>
</feature>
<dbReference type="EMBL" id="WIWT01000067">
    <property type="protein sequence ID" value="KAF3205000.1"/>
    <property type="molecule type" value="Genomic_DNA"/>
</dbReference>
<dbReference type="EMBL" id="WIWS01000097">
    <property type="protein sequence ID" value="KAF3207798.1"/>
    <property type="molecule type" value="Genomic_DNA"/>
</dbReference>
<dbReference type="EMBL" id="JAABOE010000093">
    <property type="protein sequence ID" value="KAF3167259.1"/>
    <property type="molecule type" value="Genomic_DNA"/>
</dbReference>
<evidence type="ECO:0000256" key="2">
    <source>
        <dbReference type="SAM" id="SignalP"/>
    </source>
</evidence>
<dbReference type="Proteomes" id="UP000483672">
    <property type="component" value="Unassembled WGS sequence"/>
</dbReference>
<dbReference type="PANTHER" id="PTHR34618">
    <property type="entry name" value="SURFACE PROTEIN MAS1, PUTATIVE-RELATED"/>
    <property type="match status" value="1"/>
</dbReference>
<evidence type="ECO:0000313" key="7">
    <source>
        <dbReference type="Proteomes" id="UP000472727"/>
    </source>
</evidence>
<proteinExistence type="predicted"/>
<reference evidence="7 8" key="1">
    <citation type="submission" date="2019-06" db="EMBL/GenBank/DDBJ databases">
        <authorList>
            <person name="Palmer J.M."/>
        </authorList>
    </citation>
    <scope>NUCLEOTIDE SEQUENCE [LARGE SCALE GENOMIC DNA]</scope>
    <source>
        <strain evidence="5 7">TWF106</strain>
        <strain evidence="6 9">TWF191</strain>
        <strain evidence="4">TWF679</strain>
        <strain evidence="3 8">TWF788</strain>
    </source>
</reference>
<protein>
    <submittedName>
        <fullName evidence="3">Uncharacterized protein</fullName>
    </submittedName>
</protein>
<gene>
    <name evidence="5" type="ORF">TWF106_011612</name>
    <name evidence="6" type="ORF">TWF191_007057</name>
    <name evidence="4" type="ORF">TWF679_009437</name>
    <name evidence="3" type="ORF">TWF788_011427</name>
</gene>
<evidence type="ECO:0000313" key="5">
    <source>
        <dbReference type="EMBL" id="KAF3207798.1"/>
    </source>
</evidence>
<feature type="signal peptide" evidence="2">
    <location>
        <begin position="1"/>
        <end position="23"/>
    </location>
</feature>
<dbReference type="InterPro" id="IPR021476">
    <property type="entry name" value="Egh16-like"/>
</dbReference>
<dbReference type="Proteomes" id="UP000479691">
    <property type="component" value="Unassembled WGS sequence"/>
</dbReference>
<dbReference type="AlphaFoldDB" id="A0A6G1MNE0"/>
<evidence type="ECO:0000313" key="6">
    <source>
        <dbReference type="EMBL" id="KAF3222012.1"/>
    </source>
</evidence>
<dbReference type="PANTHER" id="PTHR34618:SF1">
    <property type="entry name" value="SECRETED PROTEIN"/>
    <property type="match status" value="1"/>
</dbReference>
<organism evidence="3 8">
    <name type="scientific">Orbilia oligospora</name>
    <name type="common">Nematode-trapping fungus</name>
    <name type="synonym">Arthrobotrys oligospora</name>
    <dbReference type="NCBI Taxonomy" id="2813651"/>
    <lineage>
        <taxon>Eukaryota</taxon>
        <taxon>Fungi</taxon>
        <taxon>Dikarya</taxon>
        <taxon>Ascomycota</taxon>
        <taxon>Pezizomycotina</taxon>
        <taxon>Orbiliomycetes</taxon>
        <taxon>Orbiliales</taxon>
        <taxon>Orbiliaceae</taxon>
        <taxon>Orbilia</taxon>
    </lineage>
</organism>
<dbReference type="EMBL" id="WIPF01000041">
    <property type="protein sequence ID" value="KAF3222012.1"/>
    <property type="molecule type" value="Genomic_DNA"/>
</dbReference>